<protein>
    <submittedName>
        <fullName evidence="2">Uncharacterized protein</fullName>
    </submittedName>
</protein>
<organism evidence="2 3">
    <name type="scientific">Caryophanon tenue</name>
    <dbReference type="NCBI Taxonomy" id="33978"/>
    <lineage>
        <taxon>Bacteria</taxon>
        <taxon>Bacillati</taxon>
        <taxon>Bacillota</taxon>
        <taxon>Bacilli</taxon>
        <taxon>Bacillales</taxon>
        <taxon>Caryophanaceae</taxon>
        <taxon>Caryophanon</taxon>
    </lineage>
</organism>
<dbReference type="RefSeq" id="WP_066545332.1">
    <property type="nucleotide sequence ID" value="NZ_MASJ01000017.1"/>
</dbReference>
<keyword evidence="3" id="KW-1185">Reference proteome</keyword>
<dbReference type="AlphaFoldDB" id="A0A1C0YD42"/>
<proteinExistence type="predicted"/>
<dbReference type="EMBL" id="MASJ01000017">
    <property type="protein sequence ID" value="OCS85059.1"/>
    <property type="molecule type" value="Genomic_DNA"/>
</dbReference>
<comment type="caution">
    <text evidence="2">The sequence shown here is derived from an EMBL/GenBank/DDBJ whole genome shotgun (WGS) entry which is preliminary data.</text>
</comment>
<gene>
    <name evidence="2" type="ORF">A6M13_14355</name>
</gene>
<evidence type="ECO:0000256" key="1">
    <source>
        <dbReference type="SAM" id="MobiDB-lite"/>
    </source>
</evidence>
<name>A0A1C0YD42_9BACL</name>
<reference evidence="2 3" key="1">
    <citation type="submission" date="2016-07" db="EMBL/GenBank/DDBJ databases">
        <title>Caryophanon tenue genome sequencing.</title>
        <authorList>
            <person name="Verma A."/>
            <person name="Pal Y."/>
            <person name="Krishnamurthi S."/>
        </authorList>
    </citation>
    <scope>NUCLEOTIDE SEQUENCE [LARGE SCALE GENOMIC DNA]</scope>
    <source>
        <strain evidence="2 3">DSM 14152</strain>
    </source>
</reference>
<evidence type="ECO:0000313" key="2">
    <source>
        <dbReference type="EMBL" id="OCS85059.1"/>
    </source>
</evidence>
<accession>A0A1C0YD42</accession>
<feature type="region of interest" description="Disordered" evidence="1">
    <location>
        <begin position="171"/>
        <end position="209"/>
    </location>
</feature>
<dbReference type="OrthoDB" id="2066348at2"/>
<dbReference type="Proteomes" id="UP000093199">
    <property type="component" value="Unassembled WGS sequence"/>
</dbReference>
<sequence length="209" mass="24330">MKIQPHIPIPFQPLSSQNQLVQDELTAVVQPIQHARKAALQEAQQQLSAIQAANNDTGEDNPKAQHLMEKFKSGKKLTPEEMAYIRKYAPGMVDYIDKIMREREMMELSMKLAPTKNDVQLVALNAAKQINKNYTGEDLEIRLKHLADAKHEYEKTDEYREKPLHLLDDRPHKKRLWKRQEEPMQPVVNMYKKQQRAQSSPQPKIDTEQ</sequence>
<evidence type="ECO:0000313" key="3">
    <source>
        <dbReference type="Proteomes" id="UP000093199"/>
    </source>
</evidence>